<proteinExistence type="predicted"/>
<organism evidence="2 3">
    <name type="scientific">Candidatus Doudnabacteria bacterium RIFCSPLOWO2_01_FULL_44_21</name>
    <dbReference type="NCBI Taxonomy" id="1817841"/>
    <lineage>
        <taxon>Bacteria</taxon>
        <taxon>Candidatus Doudnaibacteriota</taxon>
    </lineage>
</organism>
<keyword evidence="1" id="KW-0472">Membrane</keyword>
<reference evidence="2 3" key="1">
    <citation type="journal article" date="2016" name="Nat. Commun.">
        <title>Thousands of microbial genomes shed light on interconnected biogeochemical processes in an aquifer system.</title>
        <authorList>
            <person name="Anantharaman K."/>
            <person name="Brown C.T."/>
            <person name="Hug L.A."/>
            <person name="Sharon I."/>
            <person name="Castelle C.J."/>
            <person name="Probst A.J."/>
            <person name="Thomas B.C."/>
            <person name="Singh A."/>
            <person name="Wilkins M.J."/>
            <person name="Karaoz U."/>
            <person name="Brodie E.L."/>
            <person name="Williams K.H."/>
            <person name="Hubbard S.S."/>
            <person name="Banfield J.F."/>
        </authorList>
    </citation>
    <scope>NUCLEOTIDE SEQUENCE [LARGE SCALE GENOMIC DNA]</scope>
</reference>
<feature type="transmembrane region" description="Helical" evidence="1">
    <location>
        <begin position="29"/>
        <end position="47"/>
    </location>
</feature>
<evidence type="ECO:0000313" key="2">
    <source>
        <dbReference type="EMBL" id="OGE97307.1"/>
    </source>
</evidence>
<keyword evidence="1" id="KW-0812">Transmembrane</keyword>
<name>A0A1F5Q5A6_9BACT</name>
<gene>
    <name evidence="2" type="ORF">A3B10_04150</name>
</gene>
<keyword evidence="1" id="KW-1133">Transmembrane helix</keyword>
<comment type="caution">
    <text evidence="2">The sequence shown here is derived from an EMBL/GenBank/DDBJ whole genome shotgun (WGS) entry which is preliminary data.</text>
</comment>
<dbReference type="STRING" id="1817841.A3B10_04150"/>
<protein>
    <submittedName>
        <fullName evidence="2">Uncharacterized protein</fullName>
    </submittedName>
</protein>
<dbReference type="Proteomes" id="UP000177281">
    <property type="component" value="Unassembled WGS sequence"/>
</dbReference>
<accession>A0A1F5Q5A6</accession>
<evidence type="ECO:0000256" key="1">
    <source>
        <dbReference type="SAM" id="Phobius"/>
    </source>
</evidence>
<dbReference type="EMBL" id="MFFB01000002">
    <property type="protein sequence ID" value="OGE97307.1"/>
    <property type="molecule type" value="Genomic_DNA"/>
</dbReference>
<evidence type="ECO:0000313" key="3">
    <source>
        <dbReference type="Proteomes" id="UP000177281"/>
    </source>
</evidence>
<sequence length="314" mass="35671">MKKRDQNKNQYGSFSVKQRSFLGNLKHKFTYLVLLVVFASAGGFFIYQKTHPPIIQQAQVVVPTSAFPGWWLRDNFGASTCDADVCQETADPDKDGLTNQQEYYYNSNPMNPDTKNNGMTDGEMVAAGLDPSRPGKISLDRELTDEEIFDESLLYDEDMKQILNELVDPTKLALPEVDTSELKISYENSEEAMLKYFEETNTIVNQYFSADVDAMIIAALQESNYGKVQQLKTASLKVLNDFEKMEIPSDAVLLHQYYMAMFKVLPAVLTVPNQAVLQDELNAEGNYWYDQAQTLSILMYKADLENKKLSAKYE</sequence>
<dbReference type="AlphaFoldDB" id="A0A1F5Q5A6"/>